<dbReference type="InterPro" id="IPR038333">
    <property type="entry name" value="T1MK-like_N_sf"/>
</dbReference>
<evidence type="ECO:0000256" key="7">
    <source>
        <dbReference type="ARBA" id="ARBA00047942"/>
    </source>
</evidence>
<comment type="catalytic activity">
    <reaction evidence="7">
        <text>a 2'-deoxyadenosine in DNA + S-adenosyl-L-methionine = an N(6)-methyl-2'-deoxyadenosine in DNA + S-adenosyl-L-homocysteine + H(+)</text>
        <dbReference type="Rhea" id="RHEA:15197"/>
        <dbReference type="Rhea" id="RHEA-COMP:12418"/>
        <dbReference type="Rhea" id="RHEA-COMP:12419"/>
        <dbReference type="ChEBI" id="CHEBI:15378"/>
        <dbReference type="ChEBI" id="CHEBI:57856"/>
        <dbReference type="ChEBI" id="CHEBI:59789"/>
        <dbReference type="ChEBI" id="CHEBI:90615"/>
        <dbReference type="ChEBI" id="CHEBI:90616"/>
        <dbReference type="EC" id="2.1.1.72"/>
    </reaction>
</comment>
<evidence type="ECO:0000256" key="3">
    <source>
        <dbReference type="ARBA" id="ARBA00022603"/>
    </source>
</evidence>
<proteinExistence type="inferred from homology"/>
<keyword evidence="12" id="KW-1185">Reference proteome</keyword>
<dbReference type="Pfam" id="PF02384">
    <property type="entry name" value="N6_Mtase"/>
    <property type="match status" value="1"/>
</dbReference>
<dbReference type="InterPro" id="IPR003356">
    <property type="entry name" value="DNA_methylase_A-5"/>
</dbReference>
<dbReference type="EC" id="2.1.1.72" evidence="2"/>
<feature type="region of interest" description="Disordered" evidence="8">
    <location>
        <begin position="780"/>
        <end position="799"/>
    </location>
</feature>
<keyword evidence="5" id="KW-0949">S-adenosyl-L-methionine</keyword>
<organism evidence="11 12">
    <name type="scientific">Streptomyces virginiae</name>
    <name type="common">Streptomyces cinnamonensis</name>
    <dbReference type="NCBI Taxonomy" id="1961"/>
    <lineage>
        <taxon>Bacteria</taxon>
        <taxon>Bacillati</taxon>
        <taxon>Actinomycetota</taxon>
        <taxon>Actinomycetes</taxon>
        <taxon>Kitasatosporales</taxon>
        <taxon>Streptomycetaceae</taxon>
        <taxon>Streptomyces</taxon>
    </lineage>
</organism>
<name>A0ABQ3ND00_STRVG</name>
<dbReference type="PANTHER" id="PTHR42933:SF3">
    <property type="entry name" value="TYPE I RESTRICTION ENZYME MJAVIII METHYLASE SUBUNIT"/>
    <property type="match status" value="1"/>
</dbReference>
<gene>
    <name evidence="11" type="ORF">Scinn_01270</name>
</gene>
<keyword evidence="3" id="KW-0489">Methyltransferase</keyword>
<evidence type="ECO:0000256" key="4">
    <source>
        <dbReference type="ARBA" id="ARBA00022679"/>
    </source>
</evidence>
<comment type="caution">
    <text evidence="11">The sequence shown here is derived from an EMBL/GenBank/DDBJ whole genome shotgun (WGS) entry which is preliminary data.</text>
</comment>
<keyword evidence="6" id="KW-0680">Restriction system</keyword>
<sequence length="898" mass="98390">MQPDKPDAEGVPYVAKLTLAQLERHLFAAADILRGTMDAAEYRDFIFVLLFLKRVNDEFEAARDGIIAEARASGASEEDVADEAEAYQNYRLRGVLYVPEAARWERLAGAVDEVATHYLQPALNELENQEGNGELRGLFSHVNFNRIGGGGGGGKSAADLADKRLAALIEHFGSIRMRGEDFEFPDMIGAAYEYLIKDFADTAGSKGGEFYTPRAVVRMMVELARPTTGMRIYDPCVGSGGMLIHAKEYIDEHGGDSGNLFLAGQDANSGSWVMATMNMLFHGAKTFSLKTGDTLTNPLHPEGNFDLVLSNPPFSMDYKQADVPHLKSRMPYGEAPEKGKADLMFLQHMLDMVRGKGGSVFTVMPHGVLFRGGGEQRIRTALLDADLIEAVIGLAPNLFYGTGIPACVIVLRAPGHKPQTRRGKVLFINADREYHAVRAQSMLLPEHVEKIVSTFHAYADVEGFAKVVDRSELAANADNLNIRRYVDNTPPPEPQDVRAHLVGGVPVAEIEAKKALLDAYGVNALELFAAREGDPEYVDFLPEGERPDAARLTELAAKREAVLWEAFEEWWKSETEQIALLAPAEGDDRTEGERKAQLARLRADLITSFRTRLLEVGLLDRYALAGAVAGWWHEAKYDLMALSVTGFGGVIDGWVEMVKTMLAPEPNPSTGGSRKRSAAERRQAYDHKVVAAIAPKFLAELAEADRVKADLDARVKTALDAEAALAAAKAAAEAGDEDAEVDPELVKAVLAPKDLAKLKKERTAAGKVVTELEDDFWPIESTRKPKPAEPAKAESGDVQESLLDALSDDAEAEETEPRLTCVRRALDAAAEEGAVIAILRADLESKLAGHVVRSRRELVESFRTWEDKYAISFREIEACRSKAVARLDDYLKELGYAE</sequence>
<evidence type="ECO:0000313" key="11">
    <source>
        <dbReference type="EMBL" id="GHI10664.1"/>
    </source>
</evidence>
<feature type="compositionally biased region" description="Basic and acidic residues" evidence="8">
    <location>
        <begin position="781"/>
        <end position="795"/>
    </location>
</feature>
<evidence type="ECO:0000259" key="10">
    <source>
        <dbReference type="Pfam" id="PF12161"/>
    </source>
</evidence>
<dbReference type="InterPro" id="IPR051537">
    <property type="entry name" value="DNA_Adenine_Mtase"/>
</dbReference>
<dbReference type="InterPro" id="IPR002052">
    <property type="entry name" value="DNA_methylase_N6_adenine_CS"/>
</dbReference>
<evidence type="ECO:0000256" key="5">
    <source>
        <dbReference type="ARBA" id="ARBA00022691"/>
    </source>
</evidence>
<dbReference type="PANTHER" id="PTHR42933">
    <property type="entry name" value="SLR6095 PROTEIN"/>
    <property type="match status" value="1"/>
</dbReference>
<protein>
    <recommendedName>
        <fullName evidence="2">site-specific DNA-methyltransferase (adenine-specific)</fullName>
        <ecNumber evidence="2">2.1.1.72</ecNumber>
    </recommendedName>
</protein>
<dbReference type="InterPro" id="IPR029063">
    <property type="entry name" value="SAM-dependent_MTases_sf"/>
</dbReference>
<dbReference type="Gene3D" id="3.40.50.150">
    <property type="entry name" value="Vaccinia Virus protein VP39"/>
    <property type="match status" value="1"/>
</dbReference>
<comment type="similarity">
    <text evidence="1">Belongs to the N(4)/N(6)-methyltransferase family.</text>
</comment>
<keyword evidence="11" id="KW-0540">Nuclease</keyword>
<feature type="domain" description="DNA methylase adenine-specific" evidence="9">
    <location>
        <begin position="186"/>
        <end position="488"/>
    </location>
</feature>
<feature type="domain" description="N6 adenine-specific DNA methyltransferase N-terminal" evidence="10">
    <location>
        <begin position="22"/>
        <end position="152"/>
    </location>
</feature>
<dbReference type="InterPro" id="IPR022749">
    <property type="entry name" value="D12N6_MeTrfase_N"/>
</dbReference>
<keyword evidence="4" id="KW-0808">Transferase</keyword>
<dbReference type="GO" id="GO:0004519">
    <property type="term" value="F:endonuclease activity"/>
    <property type="evidence" value="ECO:0007669"/>
    <property type="project" value="UniProtKB-KW"/>
</dbReference>
<evidence type="ECO:0000256" key="1">
    <source>
        <dbReference type="ARBA" id="ARBA00006594"/>
    </source>
</evidence>
<evidence type="ECO:0000256" key="6">
    <source>
        <dbReference type="ARBA" id="ARBA00022747"/>
    </source>
</evidence>
<accession>A0ABQ3ND00</accession>
<keyword evidence="11" id="KW-0255">Endonuclease</keyword>
<evidence type="ECO:0000256" key="2">
    <source>
        <dbReference type="ARBA" id="ARBA00011900"/>
    </source>
</evidence>
<dbReference type="EMBL" id="BNDV01000002">
    <property type="protein sequence ID" value="GHI10664.1"/>
    <property type="molecule type" value="Genomic_DNA"/>
</dbReference>
<dbReference type="PRINTS" id="PR00507">
    <property type="entry name" value="N12N6MTFRASE"/>
</dbReference>
<dbReference type="SUPFAM" id="SSF53335">
    <property type="entry name" value="S-adenosyl-L-methionine-dependent methyltransferases"/>
    <property type="match status" value="1"/>
</dbReference>
<evidence type="ECO:0000256" key="8">
    <source>
        <dbReference type="SAM" id="MobiDB-lite"/>
    </source>
</evidence>
<evidence type="ECO:0000259" key="9">
    <source>
        <dbReference type="Pfam" id="PF02384"/>
    </source>
</evidence>
<keyword evidence="11" id="KW-0378">Hydrolase</keyword>
<dbReference type="Pfam" id="PF12161">
    <property type="entry name" value="HsdM_N"/>
    <property type="match status" value="1"/>
</dbReference>
<dbReference type="Gene3D" id="1.20.1260.30">
    <property type="match status" value="1"/>
</dbReference>
<dbReference type="Proteomes" id="UP000660554">
    <property type="component" value="Unassembled WGS sequence"/>
</dbReference>
<dbReference type="PROSITE" id="PS00092">
    <property type="entry name" value="N6_MTASE"/>
    <property type="match status" value="1"/>
</dbReference>
<evidence type="ECO:0000313" key="12">
    <source>
        <dbReference type="Proteomes" id="UP000660554"/>
    </source>
</evidence>
<reference evidence="12" key="1">
    <citation type="submission" date="2020-09" db="EMBL/GenBank/DDBJ databases">
        <title>Whole genome shotgun sequence of Streptomyces cinnamonensis NBRC 15873.</title>
        <authorList>
            <person name="Komaki H."/>
            <person name="Tamura T."/>
        </authorList>
    </citation>
    <scope>NUCLEOTIDE SEQUENCE [LARGE SCALE GENOMIC DNA]</scope>
    <source>
        <strain evidence="12">NBRC 15873</strain>
    </source>
</reference>